<proteinExistence type="inferred from homology"/>
<evidence type="ECO:0000256" key="2">
    <source>
        <dbReference type="ARBA" id="ARBA00022598"/>
    </source>
</evidence>
<dbReference type="PANTHER" id="PTHR11895">
    <property type="entry name" value="TRANSAMIDASE"/>
    <property type="match status" value="1"/>
</dbReference>
<comment type="caution">
    <text evidence="9">The sequence shown here is derived from an EMBL/GenBank/DDBJ whole genome shotgun (WGS) entry which is preliminary data.</text>
</comment>
<dbReference type="SUPFAM" id="SSF75304">
    <property type="entry name" value="Amidase signature (AS) enzymes"/>
    <property type="match status" value="1"/>
</dbReference>
<organism evidence="9 10">
    <name type="scientific">Candidatus Staskawiczbacteria bacterium RIFOXYC1_FULL_38_18</name>
    <dbReference type="NCBI Taxonomy" id="1802229"/>
    <lineage>
        <taxon>Bacteria</taxon>
        <taxon>Candidatus Staskawicziibacteriota</taxon>
    </lineage>
</organism>
<gene>
    <name evidence="7" type="primary">gatA</name>
    <name evidence="9" type="ORF">A2401_02375</name>
</gene>
<dbReference type="EMBL" id="MHPP01000001">
    <property type="protein sequence ID" value="OGZ85576.1"/>
    <property type="molecule type" value="Genomic_DNA"/>
</dbReference>
<evidence type="ECO:0000256" key="7">
    <source>
        <dbReference type="HAMAP-Rule" id="MF_00120"/>
    </source>
</evidence>
<dbReference type="STRING" id="1802229.A2401_02375"/>
<keyword evidence="4 7" id="KW-0067">ATP-binding</keyword>
<keyword evidence="5 7" id="KW-0648">Protein biosynthesis</keyword>
<dbReference type="InterPro" id="IPR023631">
    <property type="entry name" value="Amidase_dom"/>
</dbReference>
<accession>A0A1G2JEN2</accession>
<comment type="function">
    <text evidence="7">Allows the formation of correctly charged Gln-tRNA(Gln) through the transamidation of misacylated Glu-tRNA(Gln) in organisms which lack glutaminyl-tRNA synthetase. The reaction takes place in the presence of glutamine and ATP through an activated gamma-phospho-Glu-tRNA(Gln).</text>
</comment>
<evidence type="ECO:0000313" key="9">
    <source>
        <dbReference type="EMBL" id="OGZ85576.1"/>
    </source>
</evidence>
<dbReference type="AlphaFoldDB" id="A0A1G2JEN2"/>
<dbReference type="GO" id="GO:0050567">
    <property type="term" value="F:glutaminyl-tRNA synthase (glutamine-hydrolyzing) activity"/>
    <property type="evidence" value="ECO:0007669"/>
    <property type="project" value="UniProtKB-UniRule"/>
</dbReference>
<sequence length="483" mass="51681">MDLTTLTIREAHEGLKNGDFTSVDLTKAYLKKIKDFDGELNAFLSVTEKLALEQAIRVDERIALSGVEGHDFSMLCGIPCAIKDAIMVEGEKCTAGSKILENYVAPYDATVIKKLKEQGAIILGKTNTDEFTMGSSTENSAFGVTKNPHDKTRVAGGSSGGSAAAVAANMACYTLGSDTGGSIRQPASLCGVVGLCPTYGAVSRYGLIAHASSLDQIGPFAKNIEDAKIVFDSIKGKDSMDATSAELNLESLNAKPYNLKAMRIGVPKEYFSEGVEPEVEKIIKSVIKKAEDAGAEIVGISLPSTEFALACYYVIDPSEISANLARFDGIKYGLSGPAENLLEVYLKSRGKGLGAEVKRRIMLGTYCLSSGYYDAYYKKAQEVRQLIREDFAKAFDLPAGGVDLLFCPVSPFPAFKIGEKINGPLSMYLADIYTIPTKLAGLPGLSLPVGKIGELPVGLQIIGNHFEENKILAIASELEKMLS</sequence>
<reference evidence="9 10" key="1">
    <citation type="journal article" date="2016" name="Nat. Commun.">
        <title>Thousands of microbial genomes shed light on interconnected biogeochemical processes in an aquifer system.</title>
        <authorList>
            <person name="Anantharaman K."/>
            <person name="Brown C.T."/>
            <person name="Hug L.A."/>
            <person name="Sharon I."/>
            <person name="Castelle C.J."/>
            <person name="Probst A.J."/>
            <person name="Thomas B.C."/>
            <person name="Singh A."/>
            <person name="Wilkins M.J."/>
            <person name="Karaoz U."/>
            <person name="Brodie E.L."/>
            <person name="Williams K.H."/>
            <person name="Hubbard S.S."/>
            <person name="Banfield J.F."/>
        </authorList>
    </citation>
    <scope>NUCLEOTIDE SEQUENCE [LARGE SCALE GENOMIC DNA]</scope>
</reference>
<dbReference type="InterPro" id="IPR036928">
    <property type="entry name" value="AS_sf"/>
</dbReference>
<comment type="similarity">
    <text evidence="1 7">Belongs to the amidase family. GatA subfamily.</text>
</comment>
<evidence type="ECO:0000256" key="3">
    <source>
        <dbReference type="ARBA" id="ARBA00022741"/>
    </source>
</evidence>
<evidence type="ECO:0000256" key="6">
    <source>
        <dbReference type="ARBA" id="ARBA00047407"/>
    </source>
</evidence>
<dbReference type="GO" id="GO:0006412">
    <property type="term" value="P:translation"/>
    <property type="evidence" value="ECO:0007669"/>
    <property type="project" value="UniProtKB-UniRule"/>
</dbReference>
<evidence type="ECO:0000256" key="1">
    <source>
        <dbReference type="ARBA" id="ARBA00008069"/>
    </source>
</evidence>
<dbReference type="InterPro" id="IPR000120">
    <property type="entry name" value="Amidase"/>
</dbReference>
<evidence type="ECO:0000256" key="5">
    <source>
        <dbReference type="ARBA" id="ARBA00022917"/>
    </source>
</evidence>
<keyword evidence="2 7" id="KW-0436">Ligase</keyword>
<name>A0A1G2JEN2_9BACT</name>
<dbReference type="InterPro" id="IPR004412">
    <property type="entry name" value="GatA"/>
</dbReference>
<feature type="active site" description="Charge relay system" evidence="7">
    <location>
        <position position="158"/>
    </location>
</feature>
<dbReference type="GO" id="GO:0030956">
    <property type="term" value="C:glutamyl-tRNA(Gln) amidotransferase complex"/>
    <property type="evidence" value="ECO:0007669"/>
    <property type="project" value="InterPro"/>
</dbReference>
<dbReference type="InterPro" id="IPR020556">
    <property type="entry name" value="Amidase_CS"/>
</dbReference>
<dbReference type="EC" id="6.3.5.7" evidence="7"/>
<comment type="subunit">
    <text evidence="7">Heterotrimer of A, B and C subunits.</text>
</comment>
<dbReference type="PANTHER" id="PTHR11895:SF151">
    <property type="entry name" value="GLUTAMYL-TRNA(GLN) AMIDOTRANSFERASE SUBUNIT A"/>
    <property type="match status" value="1"/>
</dbReference>
<dbReference type="Pfam" id="PF01425">
    <property type="entry name" value="Amidase"/>
    <property type="match status" value="1"/>
</dbReference>
<dbReference type="PROSITE" id="PS00571">
    <property type="entry name" value="AMIDASES"/>
    <property type="match status" value="1"/>
</dbReference>
<dbReference type="GO" id="GO:0005524">
    <property type="term" value="F:ATP binding"/>
    <property type="evidence" value="ECO:0007669"/>
    <property type="project" value="UniProtKB-KW"/>
</dbReference>
<protein>
    <recommendedName>
        <fullName evidence="7">Glutamyl-tRNA(Gln) amidotransferase subunit A</fullName>
        <shortName evidence="7">Glu-ADT subunit A</shortName>
        <ecNumber evidence="7">6.3.5.7</ecNumber>
    </recommendedName>
</protein>
<dbReference type="NCBIfam" id="TIGR00132">
    <property type="entry name" value="gatA"/>
    <property type="match status" value="1"/>
</dbReference>
<dbReference type="HAMAP" id="MF_00120">
    <property type="entry name" value="GatA"/>
    <property type="match status" value="1"/>
</dbReference>
<evidence type="ECO:0000259" key="8">
    <source>
        <dbReference type="Pfam" id="PF01425"/>
    </source>
</evidence>
<evidence type="ECO:0000256" key="4">
    <source>
        <dbReference type="ARBA" id="ARBA00022840"/>
    </source>
</evidence>
<feature type="domain" description="Amidase" evidence="8">
    <location>
        <begin position="24"/>
        <end position="472"/>
    </location>
</feature>
<evidence type="ECO:0000313" key="10">
    <source>
        <dbReference type="Proteomes" id="UP000177751"/>
    </source>
</evidence>
<feature type="active site" description="Charge relay system" evidence="7">
    <location>
        <position position="83"/>
    </location>
</feature>
<keyword evidence="3 7" id="KW-0547">Nucleotide-binding</keyword>
<feature type="active site" description="Acyl-ester intermediate" evidence="7">
    <location>
        <position position="182"/>
    </location>
</feature>
<comment type="catalytic activity">
    <reaction evidence="6 7">
        <text>L-glutamyl-tRNA(Gln) + L-glutamine + ATP + H2O = L-glutaminyl-tRNA(Gln) + L-glutamate + ADP + phosphate + H(+)</text>
        <dbReference type="Rhea" id="RHEA:17521"/>
        <dbReference type="Rhea" id="RHEA-COMP:9681"/>
        <dbReference type="Rhea" id="RHEA-COMP:9684"/>
        <dbReference type="ChEBI" id="CHEBI:15377"/>
        <dbReference type="ChEBI" id="CHEBI:15378"/>
        <dbReference type="ChEBI" id="CHEBI:29985"/>
        <dbReference type="ChEBI" id="CHEBI:30616"/>
        <dbReference type="ChEBI" id="CHEBI:43474"/>
        <dbReference type="ChEBI" id="CHEBI:58359"/>
        <dbReference type="ChEBI" id="CHEBI:78520"/>
        <dbReference type="ChEBI" id="CHEBI:78521"/>
        <dbReference type="ChEBI" id="CHEBI:456216"/>
        <dbReference type="EC" id="6.3.5.7"/>
    </reaction>
</comment>
<dbReference type="Proteomes" id="UP000177751">
    <property type="component" value="Unassembled WGS sequence"/>
</dbReference>
<dbReference type="Gene3D" id="3.90.1300.10">
    <property type="entry name" value="Amidase signature (AS) domain"/>
    <property type="match status" value="1"/>
</dbReference>